<evidence type="ECO:0000256" key="1">
    <source>
        <dbReference type="ARBA" id="ARBA00004828"/>
    </source>
</evidence>
<keyword evidence="3" id="KW-0055">Arginine biosynthesis</keyword>
<keyword evidence="6" id="KW-0547">Nucleotide-binding</keyword>
<evidence type="ECO:0000256" key="5">
    <source>
        <dbReference type="ARBA" id="ARBA00022679"/>
    </source>
</evidence>
<dbReference type="SUPFAM" id="SSF53633">
    <property type="entry name" value="Carbamate kinase-like"/>
    <property type="match status" value="1"/>
</dbReference>
<dbReference type="EC" id="2.7.2.8" evidence="2"/>
<dbReference type="Proteomes" id="UP000051739">
    <property type="component" value="Unassembled WGS sequence"/>
</dbReference>
<evidence type="ECO:0000313" key="12">
    <source>
        <dbReference type="Proteomes" id="UP000051739"/>
    </source>
</evidence>
<evidence type="ECO:0000313" key="11">
    <source>
        <dbReference type="EMBL" id="KRM01474.1"/>
    </source>
</evidence>
<organism evidence="11 12">
    <name type="scientific">Limosilactobacillus gastricus DSM 16045</name>
    <dbReference type="NCBI Taxonomy" id="1423749"/>
    <lineage>
        <taxon>Bacteria</taxon>
        <taxon>Bacillati</taxon>
        <taxon>Bacillota</taxon>
        <taxon>Bacilli</taxon>
        <taxon>Lactobacillales</taxon>
        <taxon>Lactobacillaceae</taxon>
        <taxon>Limosilactobacillus</taxon>
    </lineage>
</organism>
<sequence>MKSHPVIIKIGGNTIPNLDQEFYTFLHQLQMQNRSIIIIHGGGPMISSLSEQLHLPVVKKNGIRVTDATTLAIAKMVLLGQAQPLLAQQLSAHGFKVVCKNAAMNHLLTGQAIDQATYGSVGTITKVNQAALQTPANQITVLAPLALDDQGNWLNVNADEAAATIATLIHAEKLYLMTDVAGVLYEGHLISQLNHHLADQLASSHVIRSGMVPKIKAAFKAKTAGVNQVFITNQLCHPGTAIN</sequence>
<feature type="domain" description="Aspartate/glutamate/uridylate kinase" evidence="10">
    <location>
        <begin position="6"/>
        <end position="233"/>
    </location>
</feature>
<evidence type="ECO:0000256" key="7">
    <source>
        <dbReference type="ARBA" id="ARBA00022777"/>
    </source>
</evidence>
<keyword evidence="4" id="KW-0028">Amino-acid biosynthesis</keyword>
<dbReference type="GO" id="GO:0003991">
    <property type="term" value="F:acetylglutamate kinase activity"/>
    <property type="evidence" value="ECO:0007669"/>
    <property type="project" value="UniProtKB-EC"/>
</dbReference>
<accession>A0A0R1V7H4</accession>
<dbReference type="Pfam" id="PF00696">
    <property type="entry name" value="AA_kinase"/>
    <property type="match status" value="1"/>
</dbReference>
<dbReference type="AlphaFoldDB" id="A0A0R1V7H4"/>
<name>A0A0R1V7H4_9LACO</name>
<dbReference type="GO" id="GO:0005524">
    <property type="term" value="F:ATP binding"/>
    <property type="evidence" value="ECO:0007669"/>
    <property type="project" value="UniProtKB-KW"/>
</dbReference>
<evidence type="ECO:0000256" key="4">
    <source>
        <dbReference type="ARBA" id="ARBA00022605"/>
    </source>
</evidence>
<reference evidence="11 12" key="1">
    <citation type="journal article" date="2015" name="Genome Announc.">
        <title>Expanding the biotechnology potential of lactobacilli through comparative genomics of 213 strains and associated genera.</title>
        <authorList>
            <person name="Sun Z."/>
            <person name="Harris H.M."/>
            <person name="McCann A."/>
            <person name="Guo C."/>
            <person name="Argimon S."/>
            <person name="Zhang W."/>
            <person name="Yang X."/>
            <person name="Jeffery I.B."/>
            <person name="Cooney J.C."/>
            <person name="Kagawa T.F."/>
            <person name="Liu W."/>
            <person name="Song Y."/>
            <person name="Salvetti E."/>
            <person name="Wrobel A."/>
            <person name="Rasinkangas P."/>
            <person name="Parkhill J."/>
            <person name="Rea M.C."/>
            <person name="O'Sullivan O."/>
            <person name="Ritari J."/>
            <person name="Douillard F.P."/>
            <person name="Paul Ross R."/>
            <person name="Yang R."/>
            <person name="Briner A.E."/>
            <person name="Felis G.E."/>
            <person name="de Vos W.M."/>
            <person name="Barrangou R."/>
            <person name="Klaenhammer T.R."/>
            <person name="Caufield P.W."/>
            <person name="Cui Y."/>
            <person name="Zhang H."/>
            <person name="O'Toole P.W."/>
        </authorList>
    </citation>
    <scope>NUCLEOTIDE SEQUENCE [LARGE SCALE GENOMIC DNA]</scope>
    <source>
        <strain evidence="11 12">DSM 16045</strain>
    </source>
</reference>
<dbReference type="PIRSF" id="PIRSF000728">
    <property type="entry name" value="NAGK"/>
    <property type="match status" value="1"/>
</dbReference>
<dbReference type="InterPro" id="IPR036393">
    <property type="entry name" value="AceGlu_kinase-like_sf"/>
</dbReference>
<dbReference type="InterPro" id="IPR001048">
    <property type="entry name" value="Asp/Glu/Uridylate_kinase"/>
</dbReference>
<proteinExistence type="predicted"/>
<evidence type="ECO:0000256" key="3">
    <source>
        <dbReference type="ARBA" id="ARBA00022571"/>
    </source>
</evidence>
<dbReference type="InterPro" id="IPR004662">
    <property type="entry name" value="AcgluKinase_fam"/>
</dbReference>
<dbReference type="PANTHER" id="PTHR23342">
    <property type="entry name" value="N-ACETYLGLUTAMATE SYNTHASE"/>
    <property type="match status" value="1"/>
</dbReference>
<protein>
    <recommendedName>
        <fullName evidence="2">acetylglutamate kinase</fullName>
        <ecNumber evidence="2">2.7.2.8</ecNumber>
    </recommendedName>
</protein>
<evidence type="ECO:0000256" key="6">
    <source>
        <dbReference type="ARBA" id="ARBA00022741"/>
    </source>
</evidence>
<dbReference type="GO" id="GO:0006526">
    <property type="term" value="P:L-arginine biosynthetic process"/>
    <property type="evidence" value="ECO:0007669"/>
    <property type="project" value="UniProtKB-KW"/>
</dbReference>
<dbReference type="EMBL" id="AZFN01000017">
    <property type="protein sequence ID" value="KRM01474.1"/>
    <property type="molecule type" value="Genomic_DNA"/>
</dbReference>
<dbReference type="CDD" id="cd04238">
    <property type="entry name" value="AAK_NAGK-like"/>
    <property type="match status" value="1"/>
</dbReference>
<dbReference type="GO" id="GO:0005737">
    <property type="term" value="C:cytoplasm"/>
    <property type="evidence" value="ECO:0007669"/>
    <property type="project" value="InterPro"/>
</dbReference>
<keyword evidence="7 11" id="KW-0418">Kinase</keyword>
<keyword evidence="5" id="KW-0808">Transferase</keyword>
<dbReference type="PANTHER" id="PTHR23342:SF0">
    <property type="entry name" value="N-ACETYLGLUTAMATE SYNTHASE, MITOCHONDRIAL"/>
    <property type="match status" value="1"/>
</dbReference>
<dbReference type="RefSeq" id="WP_056937639.1">
    <property type="nucleotide sequence ID" value="NZ_AZFN01000017.1"/>
</dbReference>
<keyword evidence="8" id="KW-0067">ATP-binding</keyword>
<dbReference type="PATRIC" id="fig|1423749.3.peg.611"/>
<keyword evidence="12" id="KW-1185">Reference proteome</keyword>
<evidence type="ECO:0000256" key="9">
    <source>
        <dbReference type="ARBA" id="ARBA00048141"/>
    </source>
</evidence>
<dbReference type="Gene3D" id="3.40.1160.10">
    <property type="entry name" value="Acetylglutamate kinase-like"/>
    <property type="match status" value="1"/>
</dbReference>
<dbReference type="NCBIfam" id="TIGR00761">
    <property type="entry name" value="argB"/>
    <property type="match status" value="1"/>
</dbReference>
<gene>
    <name evidence="11" type="ORF">FC60_GL000607</name>
</gene>
<evidence type="ECO:0000259" key="10">
    <source>
        <dbReference type="Pfam" id="PF00696"/>
    </source>
</evidence>
<comment type="caution">
    <text evidence="11">The sequence shown here is derived from an EMBL/GenBank/DDBJ whole genome shotgun (WGS) entry which is preliminary data.</text>
</comment>
<comment type="catalytic activity">
    <reaction evidence="9">
        <text>N-acetyl-L-glutamate + ATP = N-acetyl-L-glutamyl 5-phosphate + ADP</text>
        <dbReference type="Rhea" id="RHEA:14629"/>
        <dbReference type="ChEBI" id="CHEBI:30616"/>
        <dbReference type="ChEBI" id="CHEBI:44337"/>
        <dbReference type="ChEBI" id="CHEBI:57936"/>
        <dbReference type="ChEBI" id="CHEBI:456216"/>
        <dbReference type="EC" id="2.7.2.8"/>
    </reaction>
</comment>
<evidence type="ECO:0000256" key="2">
    <source>
        <dbReference type="ARBA" id="ARBA00013065"/>
    </source>
</evidence>
<comment type="pathway">
    <text evidence="1">Amino-acid biosynthesis; L-arginine biosynthesis; N(2)-acetyl-L-ornithine from L-glutamate: step 2/4.</text>
</comment>
<evidence type="ECO:0000256" key="8">
    <source>
        <dbReference type="ARBA" id="ARBA00022840"/>
    </source>
</evidence>